<keyword evidence="1" id="KW-1133">Transmembrane helix</keyword>
<proteinExistence type="predicted"/>
<evidence type="ECO:0000256" key="1">
    <source>
        <dbReference type="SAM" id="Phobius"/>
    </source>
</evidence>
<evidence type="ECO:0000256" key="2">
    <source>
        <dbReference type="SAM" id="SignalP"/>
    </source>
</evidence>
<keyword evidence="1" id="KW-0472">Membrane</keyword>
<name>A0ABX2YF60_9BACT</name>
<evidence type="ECO:0000313" key="3">
    <source>
        <dbReference type="EMBL" id="OCL93033.1"/>
    </source>
</evidence>
<dbReference type="EMBL" id="LDIR01000001">
    <property type="protein sequence ID" value="OCL93033.1"/>
    <property type="molecule type" value="Genomic_DNA"/>
</dbReference>
<evidence type="ECO:0000313" key="4">
    <source>
        <dbReference type="Proteomes" id="UP000093159"/>
    </source>
</evidence>
<keyword evidence="1" id="KW-0812">Transmembrane</keyword>
<dbReference type="RefSeq" id="WP_066178695.1">
    <property type="nucleotide sequence ID" value="NZ_LDIR01000001.1"/>
</dbReference>
<protein>
    <submittedName>
        <fullName evidence="3">Uncharacterized protein</fullName>
    </submittedName>
</protein>
<gene>
    <name evidence="3" type="ORF">AAX28_00573</name>
</gene>
<keyword evidence="2" id="KW-0732">Signal</keyword>
<keyword evidence="4" id="KW-1185">Reference proteome</keyword>
<feature type="signal peptide" evidence="2">
    <location>
        <begin position="1"/>
        <end position="30"/>
    </location>
</feature>
<sequence>MLGKLKKIGNKAKALTVIGATAVAVSASQAAITFDDSTKKFSGEIDMGTYYSGVEIAIGVVAVTLSVGLFFAILKRARG</sequence>
<feature type="chain" id="PRO_5047151291" evidence="2">
    <location>
        <begin position="31"/>
        <end position="79"/>
    </location>
</feature>
<reference evidence="3 4" key="1">
    <citation type="submission" date="2015-05" db="EMBL/GenBank/DDBJ databases">
        <authorList>
            <person name="Rovetto F."/>
            <person name="Cocolin L."/>
            <person name="Illeghems K."/>
            <person name="Van Nieuwerburgh F."/>
            <person name="Houf K."/>
        </authorList>
    </citation>
    <scope>NUCLEOTIDE SEQUENCE [LARGE SCALE GENOMIC DNA]</scope>
    <source>
        <strain evidence="3 4">117434</strain>
    </source>
</reference>
<accession>A0ABX2YF60</accession>
<feature type="transmembrane region" description="Helical" evidence="1">
    <location>
        <begin position="54"/>
        <end position="74"/>
    </location>
</feature>
<organism evidence="3 4">
    <name type="scientific">Arcobacter porcinus</name>
    <dbReference type="NCBI Taxonomy" id="1935204"/>
    <lineage>
        <taxon>Bacteria</taxon>
        <taxon>Pseudomonadati</taxon>
        <taxon>Campylobacterota</taxon>
        <taxon>Epsilonproteobacteria</taxon>
        <taxon>Campylobacterales</taxon>
        <taxon>Arcobacteraceae</taxon>
        <taxon>Arcobacter</taxon>
    </lineage>
</organism>
<dbReference type="Proteomes" id="UP000093159">
    <property type="component" value="Unassembled WGS sequence"/>
</dbReference>
<comment type="caution">
    <text evidence="3">The sequence shown here is derived from an EMBL/GenBank/DDBJ whole genome shotgun (WGS) entry which is preliminary data.</text>
</comment>